<proteinExistence type="predicted"/>
<name>A0A9Y2ILH4_9PSEU</name>
<accession>A0A9Y2ILH4</accession>
<gene>
    <name evidence="1" type="ORF">QRX50_12155</name>
</gene>
<protein>
    <submittedName>
        <fullName evidence="1">Uncharacterized protein</fullName>
    </submittedName>
</protein>
<dbReference type="AlphaFoldDB" id="A0A9Y2ILH4"/>
<organism evidence="1 2">
    <name type="scientific">Amycolatopsis carbonis</name>
    <dbReference type="NCBI Taxonomy" id="715471"/>
    <lineage>
        <taxon>Bacteria</taxon>
        <taxon>Bacillati</taxon>
        <taxon>Actinomycetota</taxon>
        <taxon>Actinomycetes</taxon>
        <taxon>Pseudonocardiales</taxon>
        <taxon>Pseudonocardiaceae</taxon>
        <taxon>Amycolatopsis</taxon>
    </lineage>
</organism>
<dbReference type="Proteomes" id="UP001236014">
    <property type="component" value="Chromosome"/>
</dbReference>
<dbReference type="EMBL" id="CP127294">
    <property type="protein sequence ID" value="WIX81451.1"/>
    <property type="molecule type" value="Genomic_DNA"/>
</dbReference>
<sequence>MTDDTAARALWAQMPLDLQFEVDQLVSANKPAAALKVIRKWGLDPKPGIAESRAVTDYRKSVLKPPPRFT</sequence>
<dbReference type="KEGG" id="acab:QRX50_12155"/>
<keyword evidence="2" id="KW-1185">Reference proteome</keyword>
<dbReference type="RefSeq" id="WP_285972046.1">
    <property type="nucleotide sequence ID" value="NZ_CP127294.1"/>
</dbReference>
<evidence type="ECO:0000313" key="2">
    <source>
        <dbReference type="Proteomes" id="UP001236014"/>
    </source>
</evidence>
<reference evidence="1 2" key="1">
    <citation type="submission" date="2023-06" db="EMBL/GenBank/DDBJ databases">
        <authorList>
            <person name="Oyuntsetseg B."/>
            <person name="Kim S.B."/>
        </authorList>
    </citation>
    <scope>NUCLEOTIDE SEQUENCE [LARGE SCALE GENOMIC DNA]</scope>
    <source>
        <strain evidence="1 2">2-15</strain>
    </source>
</reference>
<evidence type="ECO:0000313" key="1">
    <source>
        <dbReference type="EMBL" id="WIX81451.1"/>
    </source>
</evidence>